<keyword evidence="2" id="KW-1185">Reference proteome</keyword>
<evidence type="ECO:0000313" key="2">
    <source>
        <dbReference type="Proteomes" id="UP000662783"/>
    </source>
</evidence>
<dbReference type="Proteomes" id="UP000662783">
    <property type="component" value="Chromosome"/>
</dbReference>
<name>A0A974WEE3_9BACT</name>
<sequence>MPKKKFVFVCTDDDCKKAGSKALCKMVKDKKGFRLIKTQCMDACKKAPNIIMNEALYSKVAKDNLAEMLNHSASAD</sequence>
<evidence type="ECO:0000313" key="1">
    <source>
        <dbReference type="EMBL" id="QSE96541.1"/>
    </source>
</evidence>
<dbReference type="InterPro" id="IPR036249">
    <property type="entry name" value="Thioredoxin-like_sf"/>
</dbReference>
<reference evidence="1" key="1">
    <citation type="submission" date="2021-02" db="EMBL/GenBank/DDBJ databases">
        <title>Fulvivirga sp. S481 isolated from sea water.</title>
        <authorList>
            <person name="Bae S.S."/>
            <person name="Baek K."/>
        </authorList>
    </citation>
    <scope>NUCLEOTIDE SEQUENCE</scope>
    <source>
        <strain evidence="1">S481</strain>
    </source>
</reference>
<dbReference type="RefSeq" id="WP_205721055.1">
    <property type="nucleotide sequence ID" value="NZ_CP070608.1"/>
</dbReference>
<proteinExistence type="predicted"/>
<accession>A0A974WEE3</accession>
<dbReference type="CDD" id="cd02980">
    <property type="entry name" value="TRX_Fd_family"/>
    <property type="match status" value="1"/>
</dbReference>
<dbReference type="EMBL" id="CP070608">
    <property type="protein sequence ID" value="QSE96541.1"/>
    <property type="molecule type" value="Genomic_DNA"/>
</dbReference>
<dbReference type="KEGG" id="fuv:JR347_13145"/>
<dbReference type="Gene3D" id="3.40.30.10">
    <property type="entry name" value="Glutaredoxin"/>
    <property type="match status" value="1"/>
</dbReference>
<organism evidence="1 2">
    <name type="scientific">Fulvivirga lutea</name>
    <dbReference type="NCBI Taxonomy" id="2810512"/>
    <lineage>
        <taxon>Bacteria</taxon>
        <taxon>Pseudomonadati</taxon>
        <taxon>Bacteroidota</taxon>
        <taxon>Cytophagia</taxon>
        <taxon>Cytophagales</taxon>
        <taxon>Fulvivirgaceae</taxon>
        <taxon>Fulvivirga</taxon>
    </lineage>
</organism>
<protein>
    <submittedName>
        <fullName evidence="1">(2Fe-2S) ferredoxin domain-containing protein</fullName>
    </submittedName>
</protein>
<dbReference type="AlphaFoldDB" id="A0A974WEE3"/>
<dbReference type="Pfam" id="PF01257">
    <property type="entry name" value="2Fe-2S_thioredx"/>
    <property type="match status" value="1"/>
</dbReference>
<gene>
    <name evidence="1" type="ORF">JR347_13145</name>
</gene>
<dbReference type="SUPFAM" id="SSF52833">
    <property type="entry name" value="Thioredoxin-like"/>
    <property type="match status" value="1"/>
</dbReference>